<accession>A0A3B0YT88</accession>
<dbReference type="GO" id="GO:0010181">
    <property type="term" value="F:FMN binding"/>
    <property type="evidence" value="ECO:0007669"/>
    <property type="project" value="TreeGrafter"/>
</dbReference>
<organism evidence="2">
    <name type="scientific">hydrothermal vent metagenome</name>
    <dbReference type="NCBI Taxonomy" id="652676"/>
    <lineage>
        <taxon>unclassified sequences</taxon>
        <taxon>metagenomes</taxon>
        <taxon>ecological metagenomes</taxon>
    </lineage>
</organism>
<dbReference type="Pfam" id="PF03358">
    <property type="entry name" value="FMN_red"/>
    <property type="match status" value="1"/>
</dbReference>
<dbReference type="EMBL" id="UOFL01000028">
    <property type="protein sequence ID" value="VAW71696.1"/>
    <property type="molecule type" value="Genomic_DNA"/>
</dbReference>
<dbReference type="AlphaFoldDB" id="A0A3B0YT88"/>
<evidence type="ECO:0000259" key="1">
    <source>
        <dbReference type="Pfam" id="PF03358"/>
    </source>
</evidence>
<protein>
    <recommendedName>
        <fullName evidence="1">NADPH-dependent FMN reductase-like domain-containing protein</fullName>
    </recommendedName>
</protein>
<dbReference type="SUPFAM" id="SSF52218">
    <property type="entry name" value="Flavoproteins"/>
    <property type="match status" value="1"/>
</dbReference>
<proteinExistence type="predicted"/>
<name>A0A3B0YT88_9ZZZZ</name>
<dbReference type="PANTHER" id="PTHR30543">
    <property type="entry name" value="CHROMATE REDUCTASE"/>
    <property type="match status" value="1"/>
</dbReference>
<dbReference type="InterPro" id="IPR050712">
    <property type="entry name" value="NAD(P)H-dep_reductase"/>
</dbReference>
<dbReference type="GO" id="GO:0016491">
    <property type="term" value="F:oxidoreductase activity"/>
    <property type="evidence" value="ECO:0007669"/>
    <property type="project" value="InterPro"/>
</dbReference>
<reference evidence="2" key="1">
    <citation type="submission" date="2018-06" db="EMBL/GenBank/DDBJ databases">
        <authorList>
            <person name="Zhirakovskaya E."/>
        </authorList>
    </citation>
    <scope>NUCLEOTIDE SEQUENCE</scope>
</reference>
<dbReference type="InterPro" id="IPR029039">
    <property type="entry name" value="Flavoprotein-like_sf"/>
</dbReference>
<evidence type="ECO:0000313" key="2">
    <source>
        <dbReference type="EMBL" id="VAW71696.1"/>
    </source>
</evidence>
<dbReference type="GO" id="GO:0005829">
    <property type="term" value="C:cytosol"/>
    <property type="evidence" value="ECO:0007669"/>
    <property type="project" value="TreeGrafter"/>
</dbReference>
<feature type="domain" description="NADPH-dependent FMN reductase-like" evidence="1">
    <location>
        <begin position="3"/>
        <end position="146"/>
    </location>
</feature>
<dbReference type="Gene3D" id="3.40.50.360">
    <property type="match status" value="1"/>
</dbReference>
<dbReference type="InterPro" id="IPR005025">
    <property type="entry name" value="FMN_Rdtase-like_dom"/>
</dbReference>
<gene>
    <name evidence="2" type="ORF">MNBD_GAMMA12-20</name>
</gene>
<sequence length="202" mass="22640">MSKYVVISGSTRNNSESSKVARQVIKCLKESDQEQEAELVDLSSAKIPNWSETFWEEEAPSAEWTVVSNQLKECLAVVIVAPEWNGMVPPELMNIFLLASKNEFAHKPAMIVGVSSGVGGTYPVAQLRNFGAKNTRLVYMPDHVIVKDVCNVFNEDKAVSEDDKYLRERLLYSTRMLKVYADAFVAIRDSGVYDRASFPYGM</sequence>
<dbReference type="PANTHER" id="PTHR30543:SF31">
    <property type="entry name" value="NADPH-DEPENDENT AZOREDUCTASE AZR"/>
    <property type="match status" value="1"/>
</dbReference>